<organism evidence="2 3">
    <name type="scientific">Pleurodeles waltl</name>
    <name type="common">Iberian ribbed newt</name>
    <dbReference type="NCBI Taxonomy" id="8319"/>
    <lineage>
        <taxon>Eukaryota</taxon>
        <taxon>Metazoa</taxon>
        <taxon>Chordata</taxon>
        <taxon>Craniata</taxon>
        <taxon>Vertebrata</taxon>
        <taxon>Euteleostomi</taxon>
        <taxon>Amphibia</taxon>
        <taxon>Batrachia</taxon>
        <taxon>Caudata</taxon>
        <taxon>Salamandroidea</taxon>
        <taxon>Salamandridae</taxon>
        <taxon>Pleurodelinae</taxon>
        <taxon>Pleurodeles</taxon>
    </lineage>
</organism>
<accession>A0AAV7VA40</accession>
<feature type="compositionally biased region" description="Basic and acidic residues" evidence="1">
    <location>
        <begin position="31"/>
        <end position="72"/>
    </location>
</feature>
<dbReference type="EMBL" id="JANPWB010000003">
    <property type="protein sequence ID" value="KAJ1197731.1"/>
    <property type="molecule type" value="Genomic_DNA"/>
</dbReference>
<feature type="region of interest" description="Disordered" evidence="1">
    <location>
        <begin position="1"/>
        <end position="84"/>
    </location>
</feature>
<reference evidence="2" key="1">
    <citation type="journal article" date="2022" name="bioRxiv">
        <title>Sequencing and chromosome-scale assembly of the giantPleurodeles waltlgenome.</title>
        <authorList>
            <person name="Brown T."/>
            <person name="Elewa A."/>
            <person name="Iarovenko S."/>
            <person name="Subramanian E."/>
            <person name="Araus A.J."/>
            <person name="Petzold A."/>
            <person name="Susuki M."/>
            <person name="Suzuki K.-i.T."/>
            <person name="Hayashi T."/>
            <person name="Toyoda A."/>
            <person name="Oliveira C."/>
            <person name="Osipova E."/>
            <person name="Leigh N.D."/>
            <person name="Simon A."/>
            <person name="Yun M.H."/>
        </authorList>
    </citation>
    <scope>NUCLEOTIDE SEQUENCE</scope>
    <source>
        <strain evidence="2">20211129_DDA</strain>
        <tissue evidence="2">Liver</tissue>
    </source>
</reference>
<sequence>MPRGYRGVYQGGNRSTGYPIERDRKRKGGMRRRDERRDDRRDKRRDKQRDEKSDERGDERRDERRRNERSERGAGLVSGERDVSCMPGIRGARRVNSVHRRRQQI</sequence>
<dbReference type="AlphaFoldDB" id="A0AAV7VA40"/>
<evidence type="ECO:0000256" key="1">
    <source>
        <dbReference type="SAM" id="MobiDB-lite"/>
    </source>
</evidence>
<keyword evidence="3" id="KW-1185">Reference proteome</keyword>
<name>A0AAV7VA40_PLEWA</name>
<evidence type="ECO:0000313" key="2">
    <source>
        <dbReference type="EMBL" id="KAJ1197731.1"/>
    </source>
</evidence>
<evidence type="ECO:0000313" key="3">
    <source>
        <dbReference type="Proteomes" id="UP001066276"/>
    </source>
</evidence>
<dbReference type="Proteomes" id="UP001066276">
    <property type="component" value="Chromosome 2_1"/>
</dbReference>
<gene>
    <name evidence="2" type="ORF">NDU88_001585</name>
</gene>
<protein>
    <submittedName>
        <fullName evidence="2">Uncharacterized protein</fullName>
    </submittedName>
</protein>
<proteinExistence type="predicted"/>
<comment type="caution">
    <text evidence="2">The sequence shown here is derived from an EMBL/GenBank/DDBJ whole genome shotgun (WGS) entry which is preliminary data.</text>
</comment>